<evidence type="ECO:0000256" key="1">
    <source>
        <dbReference type="SAM" id="MobiDB-lite"/>
    </source>
</evidence>
<accession>A0A915DK83</accession>
<sequence>MENIIANYGSSSESEDEQVKTPTSNKFKVGRSTVRQSSPDGKFKKRLPGGGRRLTFNDIDDKLAAWVRERSRWKEFTAAGNPRAPSMEIYLDWIVSAWESLSTEYIAKSFKDCGITICNDDSEDGLVHCFKEHGLIPDGQFDLMEARYAMDQVTAAEEADVGQDEENGYISNESLQFESDDYDI</sequence>
<evidence type="ECO:0000313" key="3">
    <source>
        <dbReference type="WBParaSite" id="jg20460"/>
    </source>
</evidence>
<reference evidence="3" key="1">
    <citation type="submission" date="2022-11" db="UniProtKB">
        <authorList>
            <consortium name="WormBaseParasite"/>
        </authorList>
    </citation>
    <scope>IDENTIFICATION</scope>
</reference>
<protein>
    <submittedName>
        <fullName evidence="3">DDE-1 domain-containing protein</fullName>
    </submittedName>
</protein>
<dbReference type="WBParaSite" id="jg20460">
    <property type="protein sequence ID" value="jg20460"/>
    <property type="gene ID" value="jg20460"/>
</dbReference>
<feature type="region of interest" description="Disordered" evidence="1">
    <location>
        <begin position="1"/>
        <end position="44"/>
    </location>
</feature>
<proteinExistence type="predicted"/>
<organism evidence="2 3">
    <name type="scientific">Ditylenchus dipsaci</name>
    <dbReference type="NCBI Taxonomy" id="166011"/>
    <lineage>
        <taxon>Eukaryota</taxon>
        <taxon>Metazoa</taxon>
        <taxon>Ecdysozoa</taxon>
        <taxon>Nematoda</taxon>
        <taxon>Chromadorea</taxon>
        <taxon>Rhabditida</taxon>
        <taxon>Tylenchina</taxon>
        <taxon>Tylenchomorpha</taxon>
        <taxon>Sphaerularioidea</taxon>
        <taxon>Anguinidae</taxon>
        <taxon>Anguininae</taxon>
        <taxon>Ditylenchus</taxon>
    </lineage>
</organism>
<keyword evidence="2" id="KW-1185">Reference proteome</keyword>
<name>A0A915DK83_9BILA</name>
<dbReference type="AlphaFoldDB" id="A0A915DK83"/>
<evidence type="ECO:0000313" key="2">
    <source>
        <dbReference type="Proteomes" id="UP000887574"/>
    </source>
</evidence>
<dbReference type="Proteomes" id="UP000887574">
    <property type="component" value="Unplaced"/>
</dbReference>